<dbReference type="Gramene" id="XM_028335827.1">
    <property type="protein sequence ID" value="XP_028191628.1"/>
    <property type="gene ID" value="LOC114377354"/>
</dbReference>
<dbReference type="SUPFAM" id="SSF52200">
    <property type="entry name" value="Toll/Interleukin receptor TIR domain"/>
    <property type="match status" value="1"/>
</dbReference>
<evidence type="ECO:0000313" key="6">
    <source>
        <dbReference type="EMBL" id="RZB80600.1"/>
    </source>
</evidence>
<keyword evidence="7" id="KW-1185">Reference proteome</keyword>
<dbReference type="Gene3D" id="1.10.8.430">
    <property type="entry name" value="Helical domain of apoptotic protease-activating factors"/>
    <property type="match status" value="1"/>
</dbReference>
<dbReference type="InterPro" id="IPR000157">
    <property type="entry name" value="TIR_dom"/>
</dbReference>
<dbReference type="SMART" id="SM00255">
    <property type="entry name" value="TIR"/>
    <property type="match status" value="1"/>
</dbReference>
<comment type="caution">
    <text evidence="6">The sequence shown here is derived from an EMBL/GenBank/DDBJ whole genome shotgun (WGS) entry which is preliminary data.</text>
</comment>
<dbReference type="SMART" id="SM00382">
    <property type="entry name" value="AAA"/>
    <property type="match status" value="1"/>
</dbReference>
<dbReference type="PANTHER" id="PTHR11017">
    <property type="entry name" value="LEUCINE-RICH REPEAT-CONTAINING PROTEIN"/>
    <property type="match status" value="1"/>
</dbReference>
<dbReference type="InterPro" id="IPR058546">
    <property type="entry name" value="RPS4B/Roq1-like_LRR"/>
</dbReference>
<dbReference type="Pfam" id="PF23282">
    <property type="entry name" value="WHD_ROQ1"/>
    <property type="match status" value="1"/>
</dbReference>
<gene>
    <name evidence="6" type="ORF">D0Y65_030346</name>
</gene>
<dbReference type="AlphaFoldDB" id="A0A445I376"/>
<dbReference type="InterPro" id="IPR027417">
    <property type="entry name" value="P-loop_NTPase"/>
</dbReference>
<keyword evidence="4" id="KW-0520">NAD</keyword>
<sequence>MEMEHRVIPFSTRGWRRTYDVFLSFRGEDTRFGFTGHLYNTLRHRGINTFMDDEALERGEQISEAIFKAIEESGKAIVVFSKNYASSTWCLEELVKILSCMKTKELKVYPLFYNVDPSEVRYQRASYGQQLAKHEIKMKYSKQKVQNWRLALHEAANLVGWHFKDGHGYEYEFITRIVDVVGISKPNLLPVDEYLVGIESRIPKIIFRLQMTDPTVIMVGICGVSGIGKTTLAQALFNHISPQFEGSCFLSDVRGSSAKYGLAYLQEGILSDIAGENIKVDNEHKGIPILIRKLHGKRVLLILDNVDKLEQLEYLAGECNWFGLGSRIIITSRCKDVLAAHGVENIYDVPTLEHYEAMQLLSSKVTTGPVPAYYNAIWKRAVHCSHGLPLVLKDIGSDLSEKMNVIGSDLSWPSIDELGIALERYERVCDGEIQSILKVSYDSLNECEKKIFLDIACFFIGEPVSYVEEILSAIGFNPQHSINRLIDRSLLSIDSSGRLMMHDHIKDMAMKIVQQEAPLHPEKRSRLWCPQDVLQVLNENEGSDKIEVMMLVDLPRGNDVLKLSDKAFKNMKSLRMLIIKDAIYSGIPQHLSNSLRVLIWSGYPSGCLPPDFVKVPSDCLILNNFKNMECLTKMDFTDCEFLSEVPDISGIPDLRILYLDNCINLIKIHDSVGFLGNLEELTTIGCTSLKIIPSAFKLASLRELSFSECLRLVRFPEILCEIENLKYLNLWQTAIEELPFSIGNLRGLESLNLMECARLDKLPSSIFALPRLQEIQADSCRGFDISIECEDHGQPRLSASPNIVHLYLSSCNLTTEHLVICLSGFANVVYLDISYNSFTVLPACIKECINLKTLLLSNCNQLQDILVIPSKLEDIDALNCTSLTSQSSSVLLSQAFHGTGQKTVILPGLRIPEWFDHCSSERSITFWGRERFPRICVCVSFGMLENSLHHHFQVTFCIVINGHKRILSNRCYDWSVQTDHVWLFDLTALVSYEDLRGTLVKSDWNHVEIEMEWNCCIQGDHGPTRMAIVKWYGIHVYRQESKMEDISFTNPKNLQENITSKRVGTEVLDSSEKSQKKLKAISQWD</sequence>
<dbReference type="Pfam" id="PF01582">
    <property type="entry name" value="TIR"/>
    <property type="match status" value="1"/>
</dbReference>
<dbReference type="Pfam" id="PF23286">
    <property type="entry name" value="LRR_13"/>
    <property type="match status" value="1"/>
</dbReference>
<evidence type="ECO:0000256" key="3">
    <source>
        <dbReference type="ARBA" id="ARBA00022821"/>
    </source>
</evidence>
<dbReference type="SUPFAM" id="SSF52540">
    <property type="entry name" value="P-loop containing nucleoside triphosphate hydrolases"/>
    <property type="match status" value="1"/>
</dbReference>
<evidence type="ECO:0000256" key="4">
    <source>
        <dbReference type="ARBA" id="ARBA00023027"/>
    </source>
</evidence>
<dbReference type="GO" id="GO:0043531">
    <property type="term" value="F:ADP binding"/>
    <property type="evidence" value="ECO:0007669"/>
    <property type="project" value="InterPro"/>
</dbReference>
<dbReference type="InterPro" id="IPR044974">
    <property type="entry name" value="Disease_R_plants"/>
</dbReference>
<dbReference type="Proteomes" id="UP000289340">
    <property type="component" value="Chromosome 11"/>
</dbReference>
<feature type="domain" description="TIR" evidence="5">
    <location>
        <begin position="17"/>
        <end position="152"/>
    </location>
</feature>
<evidence type="ECO:0000256" key="2">
    <source>
        <dbReference type="ARBA" id="ARBA00022737"/>
    </source>
</evidence>
<dbReference type="InterPro" id="IPR058192">
    <property type="entry name" value="WHD_ROQ1-like"/>
</dbReference>
<evidence type="ECO:0000256" key="1">
    <source>
        <dbReference type="ARBA" id="ARBA00022614"/>
    </source>
</evidence>
<dbReference type="GO" id="GO:0006952">
    <property type="term" value="P:defense response"/>
    <property type="evidence" value="ECO:0007669"/>
    <property type="project" value="InterPro"/>
</dbReference>
<dbReference type="InterPro" id="IPR002182">
    <property type="entry name" value="NB-ARC"/>
</dbReference>
<dbReference type="PRINTS" id="PR00364">
    <property type="entry name" value="DISEASERSIST"/>
</dbReference>
<evidence type="ECO:0000313" key="7">
    <source>
        <dbReference type="Proteomes" id="UP000289340"/>
    </source>
</evidence>
<reference evidence="6 7" key="1">
    <citation type="submission" date="2018-09" db="EMBL/GenBank/DDBJ databases">
        <title>A high-quality reference genome of wild soybean provides a powerful tool to mine soybean genomes.</title>
        <authorList>
            <person name="Xie M."/>
            <person name="Chung C.Y.L."/>
            <person name="Li M.-W."/>
            <person name="Wong F.-L."/>
            <person name="Chan T.-F."/>
            <person name="Lam H.-M."/>
        </authorList>
    </citation>
    <scope>NUCLEOTIDE SEQUENCE [LARGE SCALE GENOMIC DNA]</scope>
    <source>
        <strain evidence="7">cv. W05</strain>
        <tissue evidence="6">Hypocotyl of etiolated seedlings</tissue>
    </source>
</reference>
<dbReference type="SUPFAM" id="SSF52058">
    <property type="entry name" value="L domain-like"/>
    <property type="match status" value="1"/>
</dbReference>
<name>A0A445I376_GLYSO</name>
<dbReference type="PROSITE" id="PS50104">
    <property type="entry name" value="TIR"/>
    <property type="match status" value="1"/>
</dbReference>
<dbReference type="Gene3D" id="3.80.10.10">
    <property type="entry name" value="Ribonuclease Inhibitor"/>
    <property type="match status" value="2"/>
</dbReference>
<evidence type="ECO:0000259" key="5">
    <source>
        <dbReference type="PROSITE" id="PS50104"/>
    </source>
</evidence>
<accession>A0A445I376</accession>
<keyword evidence="2" id="KW-0677">Repeat</keyword>
<proteinExistence type="predicted"/>
<dbReference type="Gene3D" id="3.40.50.10140">
    <property type="entry name" value="Toll/interleukin-1 receptor homology (TIR) domain"/>
    <property type="match status" value="1"/>
</dbReference>
<protein>
    <submittedName>
        <fullName evidence="6">TMV resistance protein N</fullName>
    </submittedName>
</protein>
<keyword evidence="3" id="KW-0611">Plant defense</keyword>
<dbReference type="EMBL" id="QZWG01000011">
    <property type="protein sequence ID" value="RZB80600.1"/>
    <property type="molecule type" value="Genomic_DNA"/>
</dbReference>
<organism evidence="6 7">
    <name type="scientific">Glycine soja</name>
    <name type="common">Wild soybean</name>
    <dbReference type="NCBI Taxonomy" id="3848"/>
    <lineage>
        <taxon>Eukaryota</taxon>
        <taxon>Viridiplantae</taxon>
        <taxon>Streptophyta</taxon>
        <taxon>Embryophyta</taxon>
        <taxon>Tracheophyta</taxon>
        <taxon>Spermatophyta</taxon>
        <taxon>Magnoliopsida</taxon>
        <taxon>eudicotyledons</taxon>
        <taxon>Gunneridae</taxon>
        <taxon>Pentapetalae</taxon>
        <taxon>rosids</taxon>
        <taxon>fabids</taxon>
        <taxon>Fabales</taxon>
        <taxon>Fabaceae</taxon>
        <taxon>Papilionoideae</taxon>
        <taxon>50 kb inversion clade</taxon>
        <taxon>NPAAA clade</taxon>
        <taxon>indigoferoid/millettioid clade</taxon>
        <taxon>Phaseoleae</taxon>
        <taxon>Glycine</taxon>
        <taxon>Glycine subgen. Soja</taxon>
    </lineage>
</organism>
<dbReference type="InterPro" id="IPR035897">
    <property type="entry name" value="Toll_tir_struct_dom_sf"/>
</dbReference>
<dbReference type="GO" id="GO:0007165">
    <property type="term" value="P:signal transduction"/>
    <property type="evidence" value="ECO:0007669"/>
    <property type="project" value="InterPro"/>
</dbReference>
<dbReference type="FunFam" id="3.40.50.10140:FF:000007">
    <property type="entry name" value="Disease resistance protein (TIR-NBS-LRR class)"/>
    <property type="match status" value="1"/>
</dbReference>
<keyword evidence="1" id="KW-0433">Leucine-rich repeat</keyword>
<dbReference type="InterPro" id="IPR003593">
    <property type="entry name" value="AAA+_ATPase"/>
</dbReference>
<dbReference type="Gene3D" id="3.40.50.300">
    <property type="entry name" value="P-loop containing nucleotide triphosphate hydrolases"/>
    <property type="match status" value="1"/>
</dbReference>
<dbReference type="InterPro" id="IPR042197">
    <property type="entry name" value="Apaf_helical"/>
</dbReference>
<dbReference type="PANTHER" id="PTHR11017:SF280">
    <property type="entry name" value="RESISTANCE PROTEIN (TIR-NBS-LRR CLASS), PUTATIVE-RELATED"/>
    <property type="match status" value="1"/>
</dbReference>
<dbReference type="InterPro" id="IPR032675">
    <property type="entry name" value="LRR_dom_sf"/>
</dbReference>
<dbReference type="Pfam" id="PF00931">
    <property type="entry name" value="NB-ARC"/>
    <property type="match status" value="1"/>
</dbReference>